<feature type="domain" description="Reverse transcriptase zinc-binding" evidence="1">
    <location>
        <begin position="49"/>
        <end position="100"/>
    </location>
</feature>
<dbReference type="AlphaFoldDB" id="A0ABD3A0D0"/>
<evidence type="ECO:0000313" key="3">
    <source>
        <dbReference type="Proteomes" id="UP001630127"/>
    </source>
</evidence>
<dbReference type="EMBL" id="JBJUIK010000006">
    <property type="protein sequence ID" value="KAL3525194.1"/>
    <property type="molecule type" value="Genomic_DNA"/>
</dbReference>
<comment type="caution">
    <text evidence="2">The sequence shown here is derived from an EMBL/GenBank/DDBJ whole genome shotgun (WGS) entry which is preliminary data.</text>
</comment>
<name>A0ABD3A0D0_9GENT</name>
<dbReference type="Pfam" id="PF13966">
    <property type="entry name" value="zf-RVT"/>
    <property type="match status" value="1"/>
</dbReference>
<proteinExistence type="predicted"/>
<sequence length="102" mass="12296">MAGAKDRWFWNFTANEQYSMKSGYIPAKERVQRKTKENRRYGNTSYCLENSEVWKLLWVLNMKHRIKHFVWKSLNQILPVNEVIFRRIDKRDPVCQRCGNSG</sequence>
<dbReference type="InterPro" id="IPR026960">
    <property type="entry name" value="RVT-Znf"/>
</dbReference>
<keyword evidence="3" id="KW-1185">Reference proteome</keyword>
<organism evidence="2 3">
    <name type="scientific">Cinchona calisaya</name>
    <dbReference type="NCBI Taxonomy" id="153742"/>
    <lineage>
        <taxon>Eukaryota</taxon>
        <taxon>Viridiplantae</taxon>
        <taxon>Streptophyta</taxon>
        <taxon>Embryophyta</taxon>
        <taxon>Tracheophyta</taxon>
        <taxon>Spermatophyta</taxon>
        <taxon>Magnoliopsida</taxon>
        <taxon>eudicotyledons</taxon>
        <taxon>Gunneridae</taxon>
        <taxon>Pentapetalae</taxon>
        <taxon>asterids</taxon>
        <taxon>lamiids</taxon>
        <taxon>Gentianales</taxon>
        <taxon>Rubiaceae</taxon>
        <taxon>Cinchonoideae</taxon>
        <taxon>Cinchoneae</taxon>
        <taxon>Cinchona</taxon>
    </lineage>
</organism>
<dbReference type="Proteomes" id="UP001630127">
    <property type="component" value="Unassembled WGS sequence"/>
</dbReference>
<gene>
    <name evidence="2" type="ORF">ACH5RR_013566</name>
</gene>
<accession>A0ABD3A0D0</accession>
<evidence type="ECO:0000313" key="2">
    <source>
        <dbReference type="EMBL" id="KAL3525194.1"/>
    </source>
</evidence>
<evidence type="ECO:0000259" key="1">
    <source>
        <dbReference type="Pfam" id="PF13966"/>
    </source>
</evidence>
<protein>
    <recommendedName>
        <fullName evidence="1">Reverse transcriptase zinc-binding domain-containing protein</fullName>
    </recommendedName>
</protein>
<reference evidence="2 3" key="1">
    <citation type="submission" date="2024-11" db="EMBL/GenBank/DDBJ databases">
        <title>A near-complete genome assembly of Cinchona calisaya.</title>
        <authorList>
            <person name="Lian D.C."/>
            <person name="Zhao X.W."/>
            <person name="Wei L."/>
        </authorList>
    </citation>
    <scope>NUCLEOTIDE SEQUENCE [LARGE SCALE GENOMIC DNA]</scope>
    <source>
        <tissue evidence="2">Nenye</tissue>
    </source>
</reference>